<dbReference type="HOGENOM" id="CLU_019134_2_1_2"/>
<evidence type="ECO:0000313" key="12">
    <source>
        <dbReference type="Proteomes" id="UP000000346"/>
    </source>
</evidence>
<dbReference type="GO" id="GO:0016740">
    <property type="term" value="F:transferase activity"/>
    <property type="evidence" value="ECO:0007669"/>
    <property type="project" value="UniProtKB-KW"/>
</dbReference>
<comment type="catalytic activity">
    <reaction evidence="5 7">
        <text>L-glutamyl-tRNA(Gln) + L-glutamine + ATP + H2O = L-glutaminyl-tRNA(Gln) + L-glutamate + ADP + phosphate + H(+)</text>
        <dbReference type="Rhea" id="RHEA:17521"/>
        <dbReference type="Rhea" id="RHEA-COMP:9681"/>
        <dbReference type="Rhea" id="RHEA-COMP:9684"/>
        <dbReference type="ChEBI" id="CHEBI:15377"/>
        <dbReference type="ChEBI" id="CHEBI:15378"/>
        <dbReference type="ChEBI" id="CHEBI:29985"/>
        <dbReference type="ChEBI" id="CHEBI:30616"/>
        <dbReference type="ChEBI" id="CHEBI:43474"/>
        <dbReference type="ChEBI" id="CHEBI:58359"/>
        <dbReference type="ChEBI" id="CHEBI:78520"/>
        <dbReference type="ChEBI" id="CHEBI:78521"/>
        <dbReference type="ChEBI" id="CHEBI:456216"/>
    </reaction>
</comment>
<evidence type="ECO:0000256" key="4">
    <source>
        <dbReference type="ARBA" id="ARBA00022917"/>
    </source>
</evidence>
<evidence type="ECO:0000256" key="7">
    <source>
        <dbReference type="RuleBase" id="RU004457"/>
    </source>
</evidence>
<dbReference type="AlphaFoldDB" id="D9Q328"/>
<dbReference type="InParanoid" id="D9Q328"/>
<dbReference type="SUPFAM" id="SSF53774">
    <property type="entry name" value="Glutaminase/Asparaginase"/>
    <property type="match status" value="1"/>
</dbReference>
<dbReference type="GO" id="GO:0050567">
    <property type="term" value="F:glutaminyl-tRNA synthase (glutamine-hydrolyzing) activity"/>
    <property type="evidence" value="ECO:0007669"/>
    <property type="project" value="UniProtKB-UniRule"/>
</dbReference>
<dbReference type="PROSITE" id="PS51732">
    <property type="entry name" value="ASN_GLN_ASE_3"/>
    <property type="match status" value="1"/>
</dbReference>
<feature type="active site" evidence="5 6">
    <location>
        <position position="193"/>
    </location>
</feature>
<evidence type="ECO:0000259" key="10">
    <source>
        <dbReference type="Pfam" id="PF18195"/>
    </source>
</evidence>
<dbReference type="InterPro" id="IPR006034">
    <property type="entry name" value="Asparaginase/glutaminase-like"/>
</dbReference>
<keyword evidence="1 5" id="KW-0436">Ligase</keyword>
<protein>
    <recommendedName>
        <fullName evidence="5 7">Glutamyl-tRNA(Gln) amidotransferase subunit D</fullName>
        <shortName evidence="5">Glu-ADT subunit D</shortName>
        <ecNumber evidence="5 7">6.3.5.-</ecNumber>
    </recommendedName>
</protein>
<dbReference type="GO" id="GO:0005524">
    <property type="term" value="F:ATP binding"/>
    <property type="evidence" value="ECO:0007669"/>
    <property type="project" value="UniProtKB-KW"/>
</dbReference>
<evidence type="ECO:0000256" key="2">
    <source>
        <dbReference type="ARBA" id="ARBA00022741"/>
    </source>
</evidence>
<dbReference type="InterPro" id="IPR006033">
    <property type="entry name" value="AsnA_fam"/>
</dbReference>
<dbReference type="Proteomes" id="UP000000346">
    <property type="component" value="Chromosome"/>
</dbReference>
<evidence type="ECO:0000256" key="5">
    <source>
        <dbReference type="HAMAP-Rule" id="MF_00586"/>
    </source>
</evidence>
<comment type="subunit">
    <text evidence="5 7">Heterodimer of GatD and GatE.</text>
</comment>
<keyword evidence="3 5" id="KW-0067">ATP-binding</keyword>
<dbReference type="CDD" id="cd08962">
    <property type="entry name" value="GatD"/>
    <property type="match status" value="1"/>
</dbReference>
<dbReference type="InterPro" id="IPR037152">
    <property type="entry name" value="L-asparaginase_N_sf"/>
</dbReference>
<dbReference type="InterPro" id="IPR027474">
    <property type="entry name" value="L-asparaginase_N"/>
</dbReference>
<feature type="active site" evidence="5">
    <location>
        <position position="273"/>
    </location>
</feature>
<dbReference type="NCBIfam" id="TIGR02153">
    <property type="entry name" value="gatD_arch"/>
    <property type="match status" value="1"/>
</dbReference>
<evidence type="ECO:0000259" key="9">
    <source>
        <dbReference type="Pfam" id="PF17763"/>
    </source>
</evidence>
<evidence type="ECO:0000256" key="3">
    <source>
        <dbReference type="ARBA" id="ARBA00022840"/>
    </source>
</evidence>
<feature type="domain" description="L-asparaginase N-terminal" evidence="8">
    <location>
        <begin position="108"/>
        <end position="305"/>
    </location>
</feature>
<dbReference type="InterPro" id="IPR040919">
    <property type="entry name" value="Asparaginase_C"/>
</dbReference>
<dbReference type="PROSITE" id="PS00917">
    <property type="entry name" value="ASN_GLN_ASE_2"/>
    <property type="match status" value="1"/>
</dbReference>
<dbReference type="FunCoup" id="D9Q328">
    <property type="interactions" value="52"/>
</dbReference>
<organism evidence="11 12">
    <name type="scientific">Acidilobus saccharovorans (strain DSM 16705 / JCM 18335 / VKM B-2471 / 345-15)</name>
    <dbReference type="NCBI Taxonomy" id="666510"/>
    <lineage>
        <taxon>Archaea</taxon>
        <taxon>Thermoproteota</taxon>
        <taxon>Thermoprotei</taxon>
        <taxon>Acidilobales</taxon>
        <taxon>Acidilobaceae</taxon>
        <taxon>Acidilobus</taxon>
    </lineage>
</organism>
<dbReference type="STRING" id="666510.ASAC_1311"/>
<dbReference type="NCBIfam" id="NF003217">
    <property type="entry name" value="PRK04183.1"/>
    <property type="match status" value="1"/>
</dbReference>
<proteinExistence type="inferred from homology"/>
<keyword evidence="2 5" id="KW-0547">Nucleotide-binding</keyword>
<evidence type="ECO:0000256" key="6">
    <source>
        <dbReference type="PROSITE-ProRule" id="PRU10100"/>
    </source>
</evidence>
<dbReference type="PIRSF" id="PIRSF001220">
    <property type="entry name" value="L-ASNase_gatD"/>
    <property type="match status" value="1"/>
</dbReference>
<dbReference type="InterPro" id="IPR040918">
    <property type="entry name" value="GatD_N"/>
</dbReference>
<evidence type="ECO:0000259" key="8">
    <source>
        <dbReference type="Pfam" id="PF00710"/>
    </source>
</evidence>
<dbReference type="GO" id="GO:0006520">
    <property type="term" value="P:amino acid metabolic process"/>
    <property type="evidence" value="ECO:0007669"/>
    <property type="project" value="InterPro"/>
</dbReference>
<dbReference type="GO" id="GO:0004067">
    <property type="term" value="F:asparaginase activity"/>
    <property type="evidence" value="ECO:0007669"/>
    <property type="project" value="UniProtKB-UniRule"/>
</dbReference>
<dbReference type="HAMAP" id="MF_00586">
    <property type="entry name" value="GatD"/>
    <property type="match status" value="1"/>
</dbReference>
<dbReference type="PANTHER" id="PTHR11707:SF28">
    <property type="entry name" value="60 KDA LYSOPHOSPHOLIPASE"/>
    <property type="match status" value="1"/>
</dbReference>
<name>D9Q328_ACIS3</name>
<sequence>MRRISNESGPYYGYTGIAAKKLVEASARPGDVVEVARSDGSRLMGTLMPKSEFSAPDIVVLKLDNGYNVGIRIDEGAKVRVVEGGSLTTHPGEPVSLSEEEVRPPAERVFVLGTGGTIASRVDYETGAVNPYMDSKELAASVPEMFKYATVDSVQFMSIFSEDMTPRNWQAIAEEVARYFEKGYSGVVVAHGTDTMAYTAAALSFVFHRGLPGPVALVGAQRSSDRPSSDAAFNLTSAVLVASRAPFGEVCVVMHGETGDSYALAHRGTKVRKMHTSRRDAFQSVNDVPLAKVWPYEGKIEMLKEDYRRRSRELRPENGFDDKVALIKFFPGMTSDLIDFLVDRGYHGIVIEGTGFGHVANALIPSVQRAVEEGIPVVITSQTLFGRVNLNVYSTGRRMLQAGVIPAEDMLPETAYVKLSWALHRTRDLGEVRRLMLTNLAGEINPRHELKLFPRWYHDRE</sequence>
<dbReference type="InterPro" id="IPR037222">
    <property type="entry name" value="GatD_N_sf"/>
</dbReference>
<accession>D9Q328</accession>
<feature type="active site" evidence="5">
    <location>
        <position position="117"/>
    </location>
</feature>
<dbReference type="Pfam" id="PF00710">
    <property type="entry name" value="Asparaginase"/>
    <property type="match status" value="1"/>
</dbReference>
<gene>
    <name evidence="5" type="primary">gatD</name>
    <name evidence="11" type="ordered locus">ASAC_1311</name>
</gene>
<dbReference type="Gene3D" id="3.40.50.40">
    <property type="match status" value="1"/>
</dbReference>
<dbReference type="GO" id="GO:0006450">
    <property type="term" value="P:regulation of translational fidelity"/>
    <property type="evidence" value="ECO:0007669"/>
    <property type="project" value="InterPro"/>
</dbReference>
<feature type="active site" evidence="5">
    <location>
        <position position="194"/>
    </location>
</feature>
<dbReference type="PANTHER" id="PTHR11707">
    <property type="entry name" value="L-ASPARAGINASE"/>
    <property type="match status" value="1"/>
</dbReference>
<dbReference type="SMART" id="SM00870">
    <property type="entry name" value="Asparaginase"/>
    <property type="match status" value="1"/>
</dbReference>
<dbReference type="KEGG" id="asc:ASAC_1311"/>
<keyword evidence="12" id="KW-1185">Reference proteome</keyword>
<feature type="domain" description="Asparaginase/glutaminase C-terminal" evidence="9">
    <location>
        <begin position="323"/>
        <end position="436"/>
    </location>
</feature>
<keyword evidence="4 5" id="KW-0648">Protein biosynthesis</keyword>
<dbReference type="InterPro" id="IPR027475">
    <property type="entry name" value="Asparaginase/glutaminase_AS2"/>
</dbReference>
<dbReference type="EC" id="6.3.5.-" evidence="5 7"/>
<dbReference type="InterPro" id="IPR036152">
    <property type="entry name" value="Asp/glu_Ase-like_sf"/>
</dbReference>
<comment type="function">
    <text evidence="5 7">Allows the formation of correctly charged Gln-tRNA(Gln) through the transamidation of misacylated Glu-tRNA(Gln) in organisms which lack glutaminyl-tRNA synthetase. The reaction takes place in the presence of glutamine and ATP through an activated gamma-phospho-Glu-tRNA(Gln). The GatDE system is specific for glutamate and does not act on aspartate.</text>
</comment>
<evidence type="ECO:0000256" key="1">
    <source>
        <dbReference type="ARBA" id="ARBA00022598"/>
    </source>
</evidence>
<dbReference type="Pfam" id="PF17763">
    <property type="entry name" value="Asparaginase_C"/>
    <property type="match status" value="1"/>
</dbReference>
<dbReference type="EMBL" id="CP001742">
    <property type="protein sequence ID" value="ADL19716.1"/>
    <property type="molecule type" value="Genomic_DNA"/>
</dbReference>
<comment type="similarity">
    <text evidence="5 7">Belongs to the asparaginase 1 family. GatD subfamily.</text>
</comment>
<dbReference type="Pfam" id="PF18195">
    <property type="entry name" value="GatD_N"/>
    <property type="match status" value="1"/>
</dbReference>
<dbReference type="GO" id="GO:0006412">
    <property type="term" value="P:translation"/>
    <property type="evidence" value="ECO:0007669"/>
    <property type="project" value="UniProtKB-UniRule"/>
</dbReference>
<dbReference type="Gene3D" id="2.30.30.520">
    <property type="match status" value="1"/>
</dbReference>
<dbReference type="NCBIfam" id="TIGR00519">
    <property type="entry name" value="asnASE_I"/>
    <property type="match status" value="1"/>
</dbReference>
<dbReference type="SUPFAM" id="SSF141300">
    <property type="entry name" value="GatD N-terminal domain-like"/>
    <property type="match status" value="1"/>
</dbReference>
<reference evidence="11 12" key="1">
    <citation type="journal article" date="2010" name="Appl. Environ. Microbiol.">
        <title>The genome sequence of the crenarchaeon Acidilobus saccharovorans supports a new order, Acidilobales, and suggests an important ecological role in terrestrial acidic hot springs.</title>
        <authorList>
            <person name="Mardanov A.V."/>
            <person name="Svetlitchnyi V.A."/>
            <person name="Beletsky A.V."/>
            <person name="Prokofeva M.I."/>
            <person name="Bonch-Osmolovskaya E.A."/>
            <person name="Ravin N.V."/>
            <person name="Skryabin K.G."/>
        </authorList>
    </citation>
    <scope>NUCLEOTIDE SEQUENCE [LARGE SCALE GENOMIC DNA]</scope>
    <source>
        <strain evidence="12">DSM 16705 / JCM 18335 / VKM B-2471 / 345-15</strain>
    </source>
</reference>
<keyword evidence="11" id="KW-0808">Transferase</keyword>
<dbReference type="InterPro" id="IPR011878">
    <property type="entry name" value="GatD"/>
</dbReference>
<feature type="domain" description="GatD N-terminal" evidence="10">
    <location>
        <begin position="28"/>
        <end position="82"/>
    </location>
</feature>
<dbReference type="PRINTS" id="PR00139">
    <property type="entry name" value="ASNGLNASE"/>
</dbReference>
<dbReference type="Gene3D" id="3.40.50.1170">
    <property type="entry name" value="L-asparaginase, N-terminal domain"/>
    <property type="match status" value="1"/>
</dbReference>
<dbReference type="eggNOG" id="arCOG01924">
    <property type="taxonomic scope" value="Archaea"/>
</dbReference>
<evidence type="ECO:0000313" key="11">
    <source>
        <dbReference type="EMBL" id="ADL19716.1"/>
    </source>
</evidence>
<dbReference type="PIRSF" id="PIRSF500175">
    <property type="entry name" value="Glu_ADT_D"/>
    <property type="match status" value="1"/>
</dbReference>
<dbReference type="InterPro" id="IPR027473">
    <property type="entry name" value="L-asparaginase_C"/>
</dbReference>